<evidence type="ECO:0000313" key="3">
    <source>
        <dbReference type="Proteomes" id="UP001391051"/>
    </source>
</evidence>
<dbReference type="GeneID" id="92080163"/>
<accession>A0ABR1Q3H9</accession>
<evidence type="ECO:0000313" key="2">
    <source>
        <dbReference type="EMBL" id="KAK7946558.1"/>
    </source>
</evidence>
<protein>
    <submittedName>
        <fullName evidence="2">Uncharacterized protein</fullName>
    </submittedName>
</protein>
<gene>
    <name evidence="2" type="ORF">PG986_010879</name>
</gene>
<organism evidence="2 3">
    <name type="scientific">Apiospora aurea</name>
    <dbReference type="NCBI Taxonomy" id="335848"/>
    <lineage>
        <taxon>Eukaryota</taxon>
        <taxon>Fungi</taxon>
        <taxon>Dikarya</taxon>
        <taxon>Ascomycota</taxon>
        <taxon>Pezizomycotina</taxon>
        <taxon>Sordariomycetes</taxon>
        <taxon>Xylariomycetidae</taxon>
        <taxon>Amphisphaeriales</taxon>
        <taxon>Apiosporaceae</taxon>
        <taxon>Apiospora</taxon>
    </lineage>
</organism>
<proteinExistence type="predicted"/>
<name>A0ABR1Q3H9_9PEZI</name>
<evidence type="ECO:0000256" key="1">
    <source>
        <dbReference type="SAM" id="MobiDB-lite"/>
    </source>
</evidence>
<comment type="caution">
    <text evidence="2">The sequence shown here is derived from an EMBL/GenBank/DDBJ whole genome shotgun (WGS) entry which is preliminary data.</text>
</comment>
<feature type="compositionally biased region" description="Basic and acidic residues" evidence="1">
    <location>
        <begin position="25"/>
        <end position="39"/>
    </location>
</feature>
<keyword evidence="3" id="KW-1185">Reference proteome</keyword>
<feature type="region of interest" description="Disordered" evidence="1">
    <location>
        <begin position="1"/>
        <end position="46"/>
    </location>
</feature>
<reference evidence="2 3" key="1">
    <citation type="submission" date="2023-01" db="EMBL/GenBank/DDBJ databases">
        <title>Analysis of 21 Apiospora genomes using comparative genomics revels a genus with tremendous synthesis potential of carbohydrate active enzymes and secondary metabolites.</title>
        <authorList>
            <person name="Sorensen T."/>
        </authorList>
    </citation>
    <scope>NUCLEOTIDE SEQUENCE [LARGE SCALE GENOMIC DNA]</scope>
    <source>
        <strain evidence="2 3">CBS 24483</strain>
    </source>
</reference>
<dbReference type="EMBL" id="JAQQWE010000007">
    <property type="protein sequence ID" value="KAK7946558.1"/>
    <property type="molecule type" value="Genomic_DNA"/>
</dbReference>
<feature type="compositionally biased region" description="Low complexity" evidence="1">
    <location>
        <begin position="91"/>
        <end position="100"/>
    </location>
</feature>
<dbReference type="Proteomes" id="UP001391051">
    <property type="component" value="Unassembled WGS sequence"/>
</dbReference>
<feature type="region of interest" description="Disordered" evidence="1">
    <location>
        <begin position="74"/>
        <end position="105"/>
    </location>
</feature>
<sequence length="140" mass="15179">MEIKEGGRPTEVGSLPMGLGTVEQSRAEQSRAEQSRAEQSRAQNSSSGVLLAFWRFSFGLAWFGDTRRAELEPVHHTQASIPTHTRNFPPSASASSSSSSRLPYPSLDWLDTHTDGVHTTLDFSLSSLGTESQAVDSRGS</sequence>
<feature type="compositionally biased region" description="Polar residues" evidence="1">
    <location>
        <begin position="77"/>
        <end position="90"/>
    </location>
</feature>
<dbReference type="RefSeq" id="XP_066696592.1">
    <property type="nucleotide sequence ID" value="XM_066847101.1"/>
</dbReference>